<keyword evidence="2" id="KW-0813">Transport</keyword>
<keyword evidence="5 6" id="KW-0472">Membrane</keyword>
<gene>
    <name evidence="7" type="ORF">CBYS24578_00007944</name>
</gene>
<feature type="transmembrane region" description="Helical" evidence="6">
    <location>
        <begin position="469"/>
        <end position="488"/>
    </location>
</feature>
<organism evidence="7 8">
    <name type="scientific">Clonostachys byssicola</name>
    <dbReference type="NCBI Taxonomy" id="160290"/>
    <lineage>
        <taxon>Eukaryota</taxon>
        <taxon>Fungi</taxon>
        <taxon>Dikarya</taxon>
        <taxon>Ascomycota</taxon>
        <taxon>Pezizomycotina</taxon>
        <taxon>Sordariomycetes</taxon>
        <taxon>Hypocreomycetidae</taxon>
        <taxon>Hypocreales</taxon>
        <taxon>Bionectriaceae</taxon>
        <taxon>Clonostachys</taxon>
    </lineage>
</organism>
<feature type="transmembrane region" description="Helical" evidence="6">
    <location>
        <begin position="185"/>
        <end position="206"/>
    </location>
</feature>
<proteinExistence type="predicted"/>
<accession>A0A9N9Y0M3</accession>
<evidence type="ECO:0000256" key="5">
    <source>
        <dbReference type="ARBA" id="ARBA00023136"/>
    </source>
</evidence>
<dbReference type="Pfam" id="PF13520">
    <property type="entry name" value="AA_permease_2"/>
    <property type="match status" value="1"/>
</dbReference>
<name>A0A9N9Y0M3_9HYPO</name>
<dbReference type="GO" id="GO:0016020">
    <property type="term" value="C:membrane"/>
    <property type="evidence" value="ECO:0007669"/>
    <property type="project" value="UniProtKB-SubCell"/>
</dbReference>
<keyword evidence="8" id="KW-1185">Reference proteome</keyword>
<comment type="subcellular location">
    <subcellularLocation>
        <location evidence="1">Membrane</location>
        <topology evidence="1">Multi-pass membrane protein</topology>
    </subcellularLocation>
</comment>
<dbReference type="FunFam" id="1.20.1740.10:FF:000046">
    <property type="entry name" value="Amino-acid permease, putative"/>
    <property type="match status" value="1"/>
</dbReference>
<feature type="transmembrane region" description="Helical" evidence="6">
    <location>
        <begin position="122"/>
        <end position="147"/>
    </location>
</feature>
<evidence type="ECO:0000256" key="1">
    <source>
        <dbReference type="ARBA" id="ARBA00004141"/>
    </source>
</evidence>
<dbReference type="Proteomes" id="UP000754883">
    <property type="component" value="Unassembled WGS sequence"/>
</dbReference>
<dbReference type="PIRSF" id="PIRSF006060">
    <property type="entry name" value="AA_transporter"/>
    <property type="match status" value="1"/>
</dbReference>
<feature type="transmembrane region" description="Helical" evidence="6">
    <location>
        <begin position="69"/>
        <end position="88"/>
    </location>
</feature>
<protein>
    <recommendedName>
        <fullName evidence="9">Choline transport protein</fullName>
    </recommendedName>
</protein>
<keyword evidence="3 6" id="KW-0812">Transmembrane</keyword>
<reference evidence="7" key="1">
    <citation type="submission" date="2021-10" db="EMBL/GenBank/DDBJ databases">
        <authorList>
            <person name="Piombo E."/>
        </authorList>
    </citation>
    <scope>NUCLEOTIDE SEQUENCE</scope>
</reference>
<feature type="transmembrane region" description="Helical" evidence="6">
    <location>
        <begin position="399"/>
        <end position="420"/>
    </location>
</feature>
<evidence type="ECO:0000256" key="6">
    <source>
        <dbReference type="SAM" id="Phobius"/>
    </source>
</evidence>
<evidence type="ECO:0000256" key="4">
    <source>
        <dbReference type="ARBA" id="ARBA00022989"/>
    </source>
</evidence>
<feature type="transmembrane region" description="Helical" evidence="6">
    <location>
        <begin position="432"/>
        <end position="457"/>
    </location>
</feature>
<evidence type="ECO:0008006" key="9">
    <source>
        <dbReference type="Google" id="ProtNLM"/>
    </source>
</evidence>
<dbReference type="InterPro" id="IPR002293">
    <property type="entry name" value="AA/rel_permease1"/>
</dbReference>
<evidence type="ECO:0000313" key="8">
    <source>
        <dbReference type="Proteomes" id="UP000754883"/>
    </source>
</evidence>
<feature type="transmembrane region" description="Helical" evidence="6">
    <location>
        <begin position="372"/>
        <end position="393"/>
    </location>
</feature>
<feature type="transmembrane region" description="Helical" evidence="6">
    <location>
        <begin position="318"/>
        <end position="341"/>
    </location>
</feature>
<feature type="transmembrane region" description="Helical" evidence="6">
    <location>
        <begin position="159"/>
        <end position="179"/>
    </location>
</feature>
<evidence type="ECO:0000256" key="3">
    <source>
        <dbReference type="ARBA" id="ARBA00022692"/>
    </source>
</evidence>
<dbReference type="PANTHER" id="PTHR45649:SF7">
    <property type="entry name" value="CHOLINE TRANSPORT PROTEIN"/>
    <property type="match status" value="1"/>
</dbReference>
<feature type="transmembrane region" description="Helical" evidence="6">
    <location>
        <begin position="34"/>
        <end position="57"/>
    </location>
</feature>
<feature type="transmembrane region" description="Helical" evidence="6">
    <location>
        <begin position="267"/>
        <end position="291"/>
    </location>
</feature>
<sequence length="501" mass="54548">MDDQLEDYKKEDLEAVVSHNVIYGGQEEQLRKNFSIWSVLGISFSLANSWFGISTALVAGINSGGPVQLVYGIIIVTVACSAIGVSLAELASAMPNAGGQYFWTSQLASPRYAKFTSYLTGWIAWAGSLFTCASIALGVGNLCMGAIQMAHPELEITPWMSFVAYQVIHITCALFNISSRALPTITFATLWTSIISFLVIILVVPIKAPTHQSASFVFTKFVNHTGWSNDGIAYIVGLINPNWAFNGLDCAVHMAEEVPNPARTIPIAILGTVGIGFATAWLFSIGIMFSIGNFDEVAATPTGVPILQLFYQALESKAGAIVLLSLIILTGCGCLIASHTWQARLCWSFARDNGLPGSHYLRQVHPELRVPLWAHIVSCVIVSIVGCLYLASYTAFNSMVTACVVLLYASYAIPVVCLLLRGRNTIKQGPFWLGRLGLVCNIVLLLWLAFALVMYAFPPVQPVTGDNMNYVSVVYAITGVIIIAWWYARARKEYDPADVKY</sequence>
<dbReference type="AlphaFoldDB" id="A0A9N9Y0M3"/>
<evidence type="ECO:0000256" key="2">
    <source>
        <dbReference type="ARBA" id="ARBA00022448"/>
    </source>
</evidence>
<dbReference type="Gene3D" id="1.20.1740.10">
    <property type="entry name" value="Amino acid/polyamine transporter I"/>
    <property type="match status" value="1"/>
</dbReference>
<dbReference type="GO" id="GO:0015101">
    <property type="term" value="F:organic cation transmembrane transporter activity"/>
    <property type="evidence" value="ECO:0007669"/>
    <property type="project" value="UniProtKB-ARBA"/>
</dbReference>
<evidence type="ECO:0000313" key="7">
    <source>
        <dbReference type="EMBL" id="CAG9986746.1"/>
    </source>
</evidence>
<dbReference type="EMBL" id="CABFNO020001405">
    <property type="protein sequence ID" value="CAG9986746.1"/>
    <property type="molecule type" value="Genomic_DNA"/>
</dbReference>
<dbReference type="OrthoDB" id="2417308at2759"/>
<keyword evidence="4 6" id="KW-1133">Transmembrane helix</keyword>
<dbReference type="PANTHER" id="PTHR45649">
    <property type="entry name" value="AMINO-ACID PERMEASE BAT1"/>
    <property type="match status" value="1"/>
</dbReference>
<comment type="caution">
    <text evidence="7">The sequence shown here is derived from an EMBL/GenBank/DDBJ whole genome shotgun (WGS) entry which is preliminary data.</text>
</comment>